<comment type="caution">
    <text evidence="2">The sequence shown here is derived from an EMBL/GenBank/DDBJ whole genome shotgun (WGS) entry which is preliminary data.</text>
</comment>
<evidence type="ECO:0000313" key="2">
    <source>
        <dbReference type="EMBL" id="CAI9937953.1"/>
    </source>
</evidence>
<feature type="transmembrane region" description="Helical" evidence="1">
    <location>
        <begin position="130"/>
        <end position="149"/>
    </location>
</feature>
<keyword evidence="1" id="KW-0472">Membrane</keyword>
<organism evidence="2">
    <name type="scientific">Hexamita inflata</name>
    <dbReference type="NCBI Taxonomy" id="28002"/>
    <lineage>
        <taxon>Eukaryota</taxon>
        <taxon>Metamonada</taxon>
        <taxon>Diplomonadida</taxon>
        <taxon>Hexamitidae</taxon>
        <taxon>Hexamitinae</taxon>
        <taxon>Hexamita</taxon>
    </lineage>
</organism>
<reference evidence="2" key="1">
    <citation type="submission" date="2023-06" db="EMBL/GenBank/DDBJ databases">
        <authorList>
            <person name="Kurt Z."/>
        </authorList>
    </citation>
    <scope>NUCLEOTIDE SEQUENCE</scope>
</reference>
<feature type="transmembrane region" description="Helical" evidence="1">
    <location>
        <begin position="68"/>
        <end position="90"/>
    </location>
</feature>
<accession>A0AA86PIN0</accession>
<gene>
    <name evidence="3" type="ORF">HINF_LOCUS24364</name>
    <name evidence="2" type="ORF">HINF_LOCUS25598</name>
</gene>
<protein>
    <submittedName>
        <fullName evidence="2">Membrane transport family protein</fullName>
    </submittedName>
    <submittedName>
        <fullName evidence="3">Membrane_transport family protein</fullName>
    </submittedName>
</protein>
<dbReference type="EMBL" id="CATOUU010000653">
    <property type="protein sequence ID" value="CAI9937953.1"/>
    <property type="molecule type" value="Genomic_DNA"/>
</dbReference>
<keyword evidence="1" id="KW-0812">Transmembrane</keyword>
<dbReference type="Proteomes" id="UP001642409">
    <property type="component" value="Unassembled WGS sequence"/>
</dbReference>
<keyword evidence="1" id="KW-1133">Transmembrane helix</keyword>
<feature type="transmembrane region" description="Helical" evidence="1">
    <location>
        <begin position="99"/>
        <end position="118"/>
    </location>
</feature>
<sequence length="338" mass="38334">MNVVNQYVKVANSIFPAIVMIILGFNYIKLTGSDHYQYITSMSQNIAIPVRTLYFLATEPLTLDDLKLISSLLLSQLSGALILIPFLFIFKVQTKLKTFAALLSIIQINNYITAVPFFSGVFSKILPKYAYMQIMVDFGICLPIINICFEYSLQNNKLIKIIGQQLLQTIKHPQIIATLIGISLNYVLHKFNIPKIMFVEKISDFCGALIPPFGLLSGGMLIHQQYIIKKNTKKDGLTLYSNKSKYKSIRIITLQLLRHGILPMIFTCFCKGFKVKRQDLVEMSVSIYAQPCQILTYTLCNKYNQLIDEAVFDLVFGTLTVLIMTPLLQIICQKIGNE</sequence>
<evidence type="ECO:0000313" key="3">
    <source>
        <dbReference type="EMBL" id="CAL6014640.1"/>
    </source>
</evidence>
<feature type="transmembrane region" description="Helical" evidence="1">
    <location>
        <begin position="7"/>
        <end position="28"/>
    </location>
</feature>
<proteinExistence type="predicted"/>
<reference evidence="3 4" key="2">
    <citation type="submission" date="2024-07" db="EMBL/GenBank/DDBJ databases">
        <authorList>
            <person name="Akdeniz Z."/>
        </authorList>
    </citation>
    <scope>NUCLEOTIDE SEQUENCE [LARGE SCALE GENOMIC DNA]</scope>
</reference>
<keyword evidence="4" id="KW-1185">Reference proteome</keyword>
<evidence type="ECO:0000313" key="4">
    <source>
        <dbReference type="Proteomes" id="UP001642409"/>
    </source>
</evidence>
<feature type="transmembrane region" description="Helical" evidence="1">
    <location>
        <begin position="208"/>
        <end position="228"/>
    </location>
</feature>
<dbReference type="EMBL" id="CAXDID020000071">
    <property type="protein sequence ID" value="CAL6014640.1"/>
    <property type="molecule type" value="Genomic_DNA"/>
</dbReference>
<name>A0AA86PIN0_9EUKA</name>
<dbReference type="AlphaFoldDB" id="A0AA86PIN0"/>
<evidence type="ECO:0000256" key="1">
    <source>
        <dbReference type="SAM" id="Phobius"/>
    </source>
</evidence>